<dbReference type="AlphaFoldDB" id="A0A1V8MAT2"/>
<comment type="caution">
    <text evidence="5">The sequence shown here is derived from an EMBL/GenBank/DDBJ whole genome shotgun (WGS) entry which is preliminary data.</text>
</comment>
<dbReference type="GO" id="GO:0008654">
    <property type="term" value="P:phospholipid biosynthetic process"/>
    <property type="evidence" value="ECO:0007669"/>
    <property type="project" value="InterPro"/>
</dbReference>
<dbReference type="PANTHER" id="PTHR10067:SF13">
    <property type="entry name" value="PHOSPHATIDYLSERINE DECARBOXYLASE"/>
    <property type="match status" value="1"/>
</dbReference>
<dbReference type="GO" id="GO:0004609">
    <property type="term" value="F:phosphatidylserine decarboxylase activity"/>
    <property type="evidence" value="ECO:0007669"/>
    <property type="project" value="InterPro"/>
</dbReference>
<keyword evidence="2" id="KW-0865">Zymogen</keyword>
<protein>
    <submittedName>
        <fullName evidence="5">Phosphatidylserine decarboxylase</fullName>
    </submittedName>
</protein>
<evidence type="ECO:0000313" key="6">
    <source>
        <dbReference type="Proteomes" id="UP000191980"/>
    </source>
</evidence>
<evidence type="ECO:0000256" key="4">
    <source>
        <dbReference type="ARBA" id="ARBA00023317"/>
    </source>
</evidence>
<dbReference type="Proteomes" id="UP000191980">
    <property type="component" value="Unassembled WGS sequence"/>
</dbReference>
<dbReference type="OrthoDB" id="9802030at2"/>
<evidence type="ECO:0000313" key="5">
    <source>
        <dbReference type="EMBL" id="OQK18701.1"/>
    </source>
</evidence>
<keyword evidence="4" id="KW-0670">Pyruvate</keyword>
<keyword evidence="6" id="KW-1185">Reference proteome</keyword>
<reference evidence="5 6" key="1">
    <citation type="submission" date="2015-12" db="EMBL/GenBank/DDBJ databases">
        <authorList>
            <person name="Shamseldin A."/>
            <person name="Moawad H."/>
            <person name="Abd El-Rahim W.M."/>
            <person name="Sadowsky M.J."/>
        </authorList>
    </citation>
    <scope>NUCLEOTIDE SEQUENCE [LARGE SCALE GENOMIC DNA]</scope>
    <source>
        <strain evidence="5 6">WF1</strain>
    </source>
</reference>
<proteinExistence type="predicted"/>
<accession>A0A1V8MAT2</accession>
<dbReference type="Pfam" id="PF02666">
    <property type="entry name" value="PS_Dcarbxylase"/>
    <property type="match status" value="1"/>
</dbReference>
<gene>
    <name evidence="5" type="ORF">AU255_06735</name>
</gene>
<name>A0A1V8MAT2_9GAMM</name>
<dbReference type="STRING" id="1420851.AU255_06735"/>
<dbReference type="PANTHER" id="PTHR10067">
    <property type="entry name" value="PHOSPHATIDYLSERINE DECARBOXYLASE"/>
    <property type="match status" value="1"/>
</dbReference>
<dbReference type="EMBL" id="LPUF01000001">
    <property type="protein sequence ID" value="OQK18701.1"/>
    <property type="molecule type" value="Genomic_DNA"/>
</dbReference>
<evidence type="ECO:0000256" key="1">
    <source>
        <dbReference type="ARBA" id="ARBA00022793"/>
    </source>
</evidence>
<keyword evidence="1" id="KW-0210">Decarboxylase</keyword>
<evidence type="ECO:0000256" key="2">
    <source>
        <dbReference type="ARBA" id="ARBA00023145"/>
    </source>
</evidence>
<sequence length="379" mass="42978">MLEKSISEAKKVNPDLKTNPVQNLSDYYDFLDSASELIPQNVLENPSNLTRDQILQSICYFYFLIDQPLPELKDKGLFNNSLQYYAPFSSWNRAFVNAWGKFLDTEKSWNQQTYQGFYNDPRFGLQKGWYEPSSNWKTFNEFFSRYLKSVDERPIASPEEPMVVVAPADSVPQGAWTIDKDSNIKVAGGLKVKLTTFYNVDDLLSDDSQYKGAFANGVLTHTFLNVNDYHRYHFAVGGIIKEKQNIAQNVAVEVIWSKKQNKYAPIVSTGWQFTQTRGYVIVDTEKYGLVALIPMGMAQVSSVNFEGSVKPGIAHKKGSMLGNFLFGGSDFVMLFQDKAGFELTARKAKTTVKNANQKSEDIYEHILMGEEYGVMKGMQ</sequence>
<evidence type="ECO:0000256" key="3">
    <source>
        <dbReference type="ARBA" id="ARBA00023239"/>
    </source>
</evidence>
<organism evidence="5 6">
    <name type="scientific">Methyloprofundus sedimenti</name>
    <dbReference type="NCBI Taxonomy" id="1420851"/>
    <lineage>
        <taxon>Bacteria</taxon>
        <taxon>Pseudomonadati</taxon>
        <taxon>Pseudomonadota</taxon>
        <taxon>Gammaproteobacteria</taxon>
        <taxon>Methylococcales</taxon>
        <taxon>Methylococcaceae</taxon>
        <taxon>Methyloprofundus</taxon>
    </lineage>
</organism>
<keyword evidence="3" id="KW-0456">Lyase</keyword>
<dbReference type="InterPro" id="IPR003817">
    <property type="entry name" value="PS_Dcarbxylase"/>
</dbReference>